<dbReference type="SFLD" id="SFLDS00019">
    <property type="entry name" value="Glutathione_Transferase_(cytos"/>
    <property type="match status" value="1"/>
</dbReference>
<feature type="domain" description="GST C-terminal" evidence="8">
    <location>
        <begin position="122"/>
        <end position="277"/>
    </location>
</feature>
<feature type="compositionally biased region" description="Basic and acidic residues" evidence="6">
    <location>
        <begin position="1"/>
        <end position="14"/>
    </location>
</feature>
<dbReference type="RefSeq" id="XP_005539154.1">
    <property type="nucleotide sequence ID" value="XM_005539097.1"/>
</dbReference>
<dbReference type="GO" id="GO:0004364">
    <property type="term" value="F:glutathione transferase activity"/>
    <property type="evidence" value="ECO:0007669"/>
    <property type="project" value="UniProtKB-EC"/>
</dbReference>
<reference evidence="9 10" key="2">
    <citation type="journal article" date="2007" name="BMC Biol.">
        <title>A 100%-complete sequence reveals unusually simple genomic features in the hot-spring red alga Cyanidioschyzon merolae.</title>
        <authorList>
            <person name="Nozaki H."/>
            <person name="Takano H."/>
            <person name="Misumi O."/>
            <person name="Terasawa K."/>
            <person name="Matsuzaki M."/>
            <person name="Maruyama S."/>
            <person name="Nishida K."/>
            <person name="Yagisawa F."/>
            <person name="Yoshida Y."/>
            <person name="Fujiwara T."/>
            <person name="Takio S."/>
            <person name="Tamura K."/>
            <person name="Chung S.J."/>
            <person name="Nakamura S."/>
            <person name="Kuroiwa H."/>
            <person name="Tanaka K."/>
            <person name="Sato N."/>
            <person name="Kuroiwa T."/>
        </authorList>
    </citation>
    <scope>NUCLEOTIDE SEQUENCE [LARGE SCALE GENOMIC DNA]</scope>
    <source>
        <strain evidence="9 10">10D</strain>
    </source>
</reference>
<evidence type="ECO:0000256" key="3">
    <source>
        <dbReference type="ARBA" id="ARBA00012452"/>
    </source>
</evidence>
<dbReference type="EC" id="2.5.1.18" evidence="3"/>
<evidence type="ECO:0000256" key="2">
    <source>
        <dbReference type="ARBA" id="ARBA00005861"/>
    </source>
</evidence>
<reference evidence="9 10" key="1">
    <citation type="journal article" date="2004" name="Nature">
        <title>Genome sequence of the ultrasmall unicellular red alga Cyanidioschyzon merolae 10D.</title>
        <authorList>
            <person name="Matsuzaki M."/>
            <person name="Misumi O."/>
            <person name="Shin-i T."/>
            <person name="Maruyama S."/>
            <person name="Takahara M."/>
            <person name="Miyagishima S."/>
            <person name="Mori T."/>
            <person name="Nishida K."/>
            <person name="Yagisawa F."/>
            <person name="Nishida K."/>
            <person name="Yoshida Y."/>
            <person name="Nishimura Y."/>
            <person name="Nakao S."/>
            <person name="Kobayashi T."/>
            <person name="Momoyama Y."/>
            <person name="Higashiyama T."/>
            <person name="Minoda A."/>
            <person name="Sano M."/>
            <person name="Nomoto H."/>
            <person name="Oishi K."/>
            <person name="Hayashi H."/>
            <person name="Ohta F."/>
            <person name="Nishizaka S."/>
            <person name="Haga S."/>
            <person name="Miura S."/>
            <person name="Morishita T."/>
            <person name="Kabeya Y."/>
            <person name="Terasawa K."/>
            <person name="Suzuki Y."/>
            <person name="Ishii Y."/>
            <person name="Asakawa S."/>
            <person name="Takano H."/>
            <person name="Ohta N."/>
            <person name="Kuroiwa H."/>
            <person name="Tanaka K."/>
            <person name="Shimizu N."/>
            <person name="Sugano S."/>
            <person name="Sato N."/>
            <person name="Nozaki H."/>
            <person name="Ogasawara N."/>
            <person name="Kohara Y."/>
            <person name="Kuroiwa T."/>
        </authorList>
    </citation>
    <scope>NUCLEOTIDE SEQUENCE [LARGE SCALE GENOMIC DNA]</scope>
    <source>
        <strain evidence="9 10">10D</strain>
    </source>
</reference>
<evidence type="ECO:0000256" key="6">
    <source>
        <dbReference type="SAM" id="MobiDB-lite"/>
    </source>
</evidence>
<dbReference type="PROSITE" id="PS50404">
    <property type="entry name" value="GST_NTER"/>
    <property type="match status" value="1"/>
</dbReference>
<dbReference type="Proteomes" id="UP000007014">
    <property type="component" value="Chromosome 20"/>
</dbReference>
<dbReference type="Pfam" id="PF02798">
    <property type="entry name" value="GST_N"/>
    <property type="match status" value="1"/>
</dbReference>
<dbReference type="PANTHER" id="PTHR11571">
    <property type="entry name" value="GLUTATHIONE S-TRANSFERASE"/>
    <property type="match status" value="1"/>
</dbReference>
<accession>M1VMB6</accession>
<name>M1VMB6_CYAM1</name>
<organism evidence="9 10">
    <name type="scientific">Cyanidioschyzon merolae (strain NIES-3377 / 10D)</name>
    <name type="common">Unicellular red alga</name>
    <dbReference type="NCBI Taxonomy" id="280699"/>
    <lineage>
        <taxon>Eukaryota</taxon>
        <taxon>Rhodophyta</taxon>
        <taxon>Bangiophyceae</taxon>
        <taxon>Cyanidiales</taxon>
        <taxon>Cyanidiaceae</taxon>
        <taxon>Cyanidioschyzon</taxon>
    </lineage>
</organism>
<keyword evidence="10" id="KW-1185">Reference proteome</keyword>
<dbReference type="PROSITE" id="PS50405">
    <property type="entry name" value="GST_CTER"/>
    <property type="match status" value="1"/>
</dbReference>
<comment type="catalytic activity">
    <reaction evidence="5">
        <text>RX + glutathione = an S-substituted glutathione + a halide anion + H(+)</text>
        <dbReference type="Rhea" id="RHEA:16437"/>
        <dbReference type="ChEBI" id="CHEBI:15378"/>
        <dbReference type="ChEBI" id="CHEBI:16042"/>
        <dbReference type="ChEBI" id="CHEBI:17792"/>
        <dbReference type="ChEBI" id="CHEBI:57925"/>
        <dbReference type="ChEBI" id="CHEBI:90779"/>
        <dbReference type="EC" id="2.5.1.18"/>
    </reaction>
</comment>
<dbReference type="STRING" id="280699.M1VMB6"/>
<evidence type="ECO:0000256" key="5">
    <source>
        <dbReference type="ARBA" id="ARBA00047960"/>
    </source>
</evidence>
<dbReference type="OrthoDB" id="302at2759"/>
<dbReference type="InterPro" id="IPR036282">
    <property type="entry name" value="Glutathione-S-Trfase_C_sf"/>
</dbReference>
<gene>
    <name evidence="9" type="ORF">CYME_CMT103C</name>
</gene>
<dbReference type="InterPro" id="IPR036249">
    <property type="entry name" value="Thioredoxin-like_sf"/>
</dbReference>
<dbReference type="InterPro" id="IPR004046">
    <property type="entry name" value="GST_C"/>
</dbReference>
<dbReference type="Gene3D" id="3.40.30.10">
    <property type="entry name" value="Glutaredoxin"/>
    <property type="match status" value="1"/>
</dbReference>
<dbReference type="AlphaFoldDB" id="M1VMB6"/>
<dbReference type="OMA" id="MAPTFAY"/>
<comment type="similarity">
    <text evidence="2">Belongs to the GST superfamily. Mu family.</text>
</comment>
<dbReference type="HOGENOM" id="CLU_910173_0_0_1"/>
<dbReference type="EMBL" id="AP006502">
    <property type="protein sequence ID" value="BAM83118.1"/>
    <property type="molecule type" value="Genomic_DNA"/>
</dbReference>
<sequence>MPTVRVDRVDKPVGERSPPAGEPGSIVVGYWDIRGLGSPVRCLLYYLNLDFVDRRYVQGDYNDDVPFSRDAWLSVKHRLGLDFPNLPYLIDARGEHATRPIAITETLAILRHLARTYGHQVSEYALGANDPYVDMIANIVMELNGATARACYGSQSADQAIQVYTEMMVPKLVALESYCRRHKVAACAKGSDPRFLSVQQTGGSEPSYADLFLAELLDHIETCLPGSLKAFPHLSQLRQNVHGLERLQEFLNSPSRAGLACNNKIALIGSGSKMPPPGKLPHLKLPEEAIAAARDAVILSKDRTER</sequence>
<dbReference type="KEGG" id="cme:CYME_CMT103C"/>
<evidence type="ECO:0000256" key="1">
    <source>
        <dbReference type="ARBA" id="ARBA00003701"/>
    </source>
</evidence>
<dbReference type="InterPro" id="IPR010987">
    <property type="entry name" value="Glutathione-S-Trfase_C-like"/>
</dbReference>
<dbReference type="GeneID" id="16998002"/>
<evidence type="ECO:0000259" key="7">
    <source>
        <dbReference type="PROSITE" id="PS50404"/>
    </source>
</evidence>
<dbReference type="Gramene" id="CMT103CT">
    <property type="protein sequence ID" value="CMT103CT"/>
    <property type="gene ID" value="CMT103C"/>
</dbReference>
<feature type="region of interest" description="Disordered" evidence="6">
    <location>
        <begin position="1"/>
        <end position="21"/>
    </location>
</feature>
<evidence type="ECO:0000256" key="4">
    <source>
        <dbReference type="ARBA" id="ARBA00022679"/>
    </source>
</evidence>
<dbReference type="SUPFAM" id="SSF52833">
    <property type="entry name" value="Thioredoxin-like"/>
    <property type="match status" value="1"/>
</dbReference>
<dbReference type="InterPro" id="IPR050213">
    <property type="entry name" value="GST_superfamily"/>
</dbReference>
<keyword evidence="4" id="KW-0808">Transferase</keyword>
<evidence type="ECO:0000313" key="10">
    <source>
        <dbReference type="Proteomes" id="UP000007014"/>
    </source>
</evidence>
<dbReference type="Pfam" id="PF14497">
    <property type="entry name" value="GST_C_3"/>
    <property type="match status" value="1"/>
</dbReference>
<dbReference type="eggNOG" id="KOG1695">
    <property type="taxonomic scope" value="Eukaryota"/>
</dbReference>
<protein>
    <recommendedName>
        <fullName evidence="3">glutathione transferase</fullName>
        <ecNumber evidence="3">2.5.1.18</ecNumber>
    </recommendedName>
</protein>
<comment type="function">
    <text evidence="1">Conjugation of reduced glutathione to a wide number of exogenous and endogenous hydrophobic electrophiles.</text>
</comment>
<evidence type="ECO:0000313" key="9">
    <source>
        <dbReference type="EMBL" id="BAM83118.1"/>
    </source>
</evidence>
<evidence type="ECO:0000259" key="8">
    <source>
        <dbReference type="PROSITE" id="PS50405"/>
    </source>
</evidence>
<dbReference type="Gene3D" id="1.20.1050.10">
    <property type="match status" value="1"/>
</dbReference>
<dbReference type="GO" id="GO:0006749">
    <property type="term" value="P:glutathione metabolic process"/>
    <property type="evidence" value="ECO:0007669"/>
    <property type="project" value="TreeGrafter"/>
</dbReference>
<proteinExistence type="inferred from homology"/>
<feature type="domain" description="GST N-terminal" evidence="7">
    <location>
        <begin position="24"/>
        <end position="121"/>
    </location>
</feature>
<dbReference type="PANTHER" id="PTHR11571:SF222">
    <property type="entry name" value="GLUTATHIONE TRANSFERASE"/>
    <property type="match status" value="1"/>
</dbReference>
<dbReference type="SUPFAM" id="SSF47616">
    <property type="entry name" value="GST C-terminal domain-like"/>
    <property type="match status" value="1"/>
</dbReference>
<dbReference type="InterPro" id="IPR040079">
    <property type="entry name" value="Glutathione_S-Trfase"/>
</dbReference>
<dbReference type="InterPro" id="IPR004045">
    <property type="entry name" value="Glutathione_S-Trfase_N"/>
</dbReference>